<dbReference type="PANTHER" id="PTHR47784">
    <property type="entry name" value="STEROL UPTAKE CONTROL PROTEIN 2"/>
    <property type="match status" value="1"/>
</dbReference>
<dbReference type="Gene3D" id="4.10.240.10">
    <property type="entry name" value="Zn(2)-C6 fungal-type DNA-binding domain"/>
    <property type="match status" value="1"/>
</dbReference>
<gene>
    <name evidence="4" type="ORF">AC578_5749</name>
</gene>
<dbReference type="Pfam" id="PF00172">
    <property type="entry name" value="Zn_clus"/>
    <property type="match status" value="1"/>
</dbReference>
<dbReference type="InterPro" id="IPR001138">
    <property type="entry name" value="Zn2Cys6_DnaBD"/>
</dbReference>
<dbReference type="CDD" id="cd00067">
    <property type="entry name" value="GAL4"/>
    <property type="match status" value="1"/>
</dbReference>
<dbReference type="EMBL" id="LFZN01000138">
    <property type="protein sequence ID" value="KXS97601.1"/>
    <property type="molecule type" value="Genomic_DNA"/>
</dbReference>
<evidence type="ECO:0000313" key="4">
    <source>
        <dbReference type="EMBL" id="KXS97601.1"/>
    </source>
</evidence>
<proteinExistence type="predicted"/>
<name>A0A139H5A9_9PEZI</name>
<dbReference type="PANTHER" id="PTHR47784:SF10">
    <property type="entry name" value="TRANSCRIPTION FACTOR, PUTATIVE (AFU_ORTHOLOGUE AFUA_6G14150)-RELATED"/>
    <property type="match status" value="1"/>
</dbReference>
<sequence length="480" mass="54078">MAPRRSHLKSRNGCYTCKRRRVKCDESGPPCTNCKIRGTDCSFPPATVSHHIASHASSNAKATPTGSDISAISSSISSMSTSRHIPELRLMHRWSTVTCETMVSEIADDREIWRNVMPELAMKYDFLLNSMFAMTSFHLAYDRPHEAPQHLSAALDYQTLAFKKFRSDLEETMMDDVEAHDALLYCSIILMVLALASSTQPLLKEGMIQNTIIHFELVRGITVVMLRRPECMKQNRLFGKIPDMLRLPKQGYSPRAARATQLLTQMNEMRAPVSDEGYSSPGPVKPLPEDRRYLSCKNAIWWLEYHFSTCGEIKHRGFVLAWLSLAGDDFIQAIKEGDQISLLAVMWWGVFLNPLGEQYWYGEDFGRDVANEVVEAVKASSDPNVGELIFLAEQEFREDMARTANECSEPPIEAHEQVIEEKPFWEVDDPDDPNSPHGNAPASVMAYTRKQNSKLFGGSIDRLQVAERLGVLRSPSAGLE</sequence>
<protein>
    <recommendedName>
        <fullName evidence="3">Zn(2)-C6 fungal-type domain-containing protein</fullName>
    </recommendedName>
</protein>
<dbReference type="AlphaFoldDB" id="A0A139H5A9"/>
<dbReference type="GO" id="GO:0008270">
    <property type="term" value="F:zinc ion binding"/>
    <property type="evidence" value="ECO:0007669"/>
    <property type="project" value="InterPro"/>
</dbReference>
<dbReference type="GO" id="GO:0001228">
    <property type="term" value="F:DNA-binding transcription activator activity, RNA polymerase II-specific"/>
    <property type="evidence" value="ECO:0007669"/>
    <property type="project" value="TreeGrafter"/>
</dbReference>
<dbReference type="OrthoDB" id="416217at2759"/>
<dbReference type="STRING" id="321146.A0A139H5A9"/>
<evidence type="ECO:0000256" key="2">
    <source>
        <dbReference type="SAM" id="MobiDB-lite"/>
    </source>
</evidence>
<dbReference type="PROSITE" id="PS00463">
    <property type="entry name" value="ZN2_CY6_FUNGAL_1"/>
    <property type="match status" value="1"/>
</dbReference>
<dbReference type="Proteomes" id="UP000070133">
    <property type="component" value="Unassembled WGS sequence"/>
</dbReference>
<organism evidence="4 5">
    <name type="scientific">Pseudocercospora eumusae</name>
    <dbReference type="NCBI Taxonomy" id="321146"/>
    <lineage>
        <taxon>Eukaryota</taxon>
        <taxon>Fungi</taxon>
        <taxon>Dikarya</taxon>
        <taxon>Ascomycota</taxon>
        <taxon>Pezizomycotina</taxon>
        <taxon>Dothideomycetes</taxon>
        <taxon>Dothideomycetidae</taxon>
        <taxon>Mycosphaerellales</taxon>
        <taxon>Mycosphaerellaceae</taxon>
        <taxon>Pseudocercospora</taxon>
    </lineage>
</organism>
<dbReference type="SMART" id="SM00066">
    <property type="entry name" value="GAL4"/>
    <property type="match status" value="1"/>
</dbReference>
<keyword evidence="1" id="KW-0539">Nucleus</keyword>
<reference evidence="4 5" key="1">
    <citation type="submission" date="2015-07" db="EMBL/GenBank/DDBJ databases">
        <title>Comparative genomics of the Sigatoka disease complex on banana suggests a link between parallel evolutionary changes in Pseudocercospora fijiensis and Pseudocercospora eumusae and increased virulence on the banana host.</title>
        <authorList>
            <person name="Chang T.-C."/>
            <person name="Salvucci A."/>
            <person name="Crous P.W."/>
            <person name="Stergiopoulos I."/>
        </authorList>
    </citation>
    <scope>NUCLEOTIDE SEQUENCE [LARGE SCALE GENOMIC DNA]</scope>
    <source>
        <strain evidence="4 5">CBS 114824</strain>
    </source>
</reference>
<feature type="domain" description="Zn(2)-C6 fungal-type" evidence="3">
    <location>
        <begin position="13"/>
        <end position="43"/>
    </location>
</feature>
<evidence type="ECO:0000313" key="5">
    <source>
        <dbReference type="Proteomes" id="UP000070133"/>
    </source>
</evidence>
<dbReference type="SUPFAM" id="SSF57701">
    <property type="entry name" value="Zn2/Cys6 DNA-binding domain"/>
    <property type="match status" value="1"/>
</dbReference>
<accession>A0A139H5A9</accession>
<evidence type="ECO:0000256" key="1">
    <source>
        <dbReference type="ARBA" id="ARBA00023242"/>
    </source>
</evidence>
<dbReference type="PROSITE" id="PS50048">
    <property type="entry name" value="ZN2_CY6_FUNGAL_2"/>
    <property type="match status" value="1"/>
</dbReference>
<feature type="region of interest" description="Disordered" evidence="2">
    <location>
        <begin position="425"/>
        <end position="444"/>
    </location>
</feature>
<keyword evidence="5" id="KW-1185">Reference proteome</keyword>
<comment type="caution">
    <text evidence="4">The sequence shown here is derived from an EMBL/GenBank/DDBJ whole genome shotgun (WGS) entry which is preliminary data.</text>
</comment>
<dbReference type="InterPro" id="IPR053157">
    <property type="entry name" value="Sterol_Uptake_Regulator"/>
</dbReference>
<dbReference type="InterPro" id="IPR036864">
    <property type="entry name" value="Zn2-C6_fun-type_DNA-bd_sf"/>
</dbReference>
<evidence type="ECO:0000259" key="3">
    <source>
        <dbReference type="PROSITE" id="PS50048"/>
    </source>
</evidence>